<feature type="region of interest" description="Disordered" evidence="1">
    <location>
        <begin position="222"/>
        <end position="278"/>
    </location>
</feature>
<evidence type="ECO:0000256" key="1">
    <source>
        <dbReference type="SAM" id="MobiDB-lite"/>
    </source>
</evidence>
<protein>
    <submittedName>
        <fullName evidence="4">Nucleoid-associated protein YgaU</fullName>
    </submittedName>
</protein>
<dbReference type="InterPro" id="IPR013783">
    <property type="entry name" value="Ig-like_fold"/>
</dbReference>
<feature type="region of interest" description="Disordered" evidence="1">
    <location>
        <begin position="33"/>
        <end position="58"/>
    </location>
</feature>
<dbReference type="Gene3D" id="2.60.40.10">
    <property type="entry name" value="Immunoglobulins"/>
    <property type="match status" value="2"/>
</dbReference>
<dbReference type="InterPro" id="IPR052196">
    <property type="entry name" value="Bact_Kbp"/>
</dbReference>
<proteinExistence type="predicted"/>
<dbReference type="Gene3D" id="3.10.350.10">
    <property type="entry name" value="LysM domain"/>
    <property type="match status" value="1"/>
</dbReference>
<dbReference type="PANTHER" id="PTHR34700">
    <property type="entry name" value="POTASSIUM BINDING PROTEIN KBP"/>
    <property type="match status" value="1"/>
</dbReference>
<dbReference type="EMBL" id="JACIGK010000006">
    <property type="protein sequence ID" value="MBB4265422.1"/>
    <property type="molecule type" value="Genomic_DNA"/>
</dbReference>
<evidence type="ECO:0000313" key="4">
    <source>
        <dbReference type="EMBL" id="MBB4265422.1"/>
    </source>
</evidence>
<comment type="caution">
    <text evidence="4">The sequence shown here is derived from an EMBL/GenBank/DDBJ whole genome shotgun (WGS) entry which is preliminary data.</text>
</comment>
<sequence length="476" mass="48619">MQRRTPILRAAAVVAIVVVVAAGVTAVVWWPAPMDRPDGTSAPPSSEATGAPPPGDDTSLERAMDTARRTIATLDGAAGDTVSEAPSATRPVPGAPRVMASEAPADDPDAPRFDVVRVAPDGQAVMAGRAAPGATVSILDDGRELGQADADSRGQWVFVPDAPLPPGERRLTLVSRGGRLQGILDDPDLDARATGRAAASARADAGTPVPIVRALPLDGLAVTPATSTPRPALGSPPDTAGPGATSAPLASAAPIRAEADGGPHADHGTGNATERRSPTVVILSVPRPDGDAPVLAFEASRGGGGASRLLQGPVVPAAEGRLGIGMVDYTASGGLTLSGTARPGTTVQLYLDNQPLARVETDSGGQWTAAPGGGGIAARLYTLRADEIADGTVTRRVELPFQHADLDLRATAEGETLVVVQPGNNLWTVARTVYGRGIAYTTIYRANDTLIRDPDLIYPGQVFTIPHDEAAGAPRN</sequence>
<accession>A0A7W6RBP9</accession>
<dbReference type="InterPro" id="IPR018392">
    <property type="entry name" value="LysM"/>
</dbReference>
<dbReference type="CDD" id="cd00118">
    <property type="entry name" value="LysM"/>
    <property type="match status" value="1"/>
</dbReference>
<feature type="compositionally biased region" description="Basic and acidic residues" evidence="1">
    <location>
        <begin position="257"/>
        <end position="277"/>
    </location>
</feature>
<dbReference type="AlphaFoldDB" id="A0A7W6RBP9"/>
<feature type="domain" description="LysM" evidence="3">
    <location>
        <begin position="416"/>
        <end position="465"/>
    </location>
</feature>
<dbReference type="PROSITE" id="PS51782">
    <property type="entry name" value="LYSM"/>
    <property type="match status" value="1"/>
</dbReference>
<gene>
    <name evidence="4" type="ORF">GGD89_001041</name>
</gene>
<keyword evidence="2" id="KW-1133">Transmembrane helix</keyword>
<dbReference type="Proteomes" id="UP000554286">
    <property type="component" value="Unassembled WGS sequence"/>
</dbReference>
<reference evidence="4 5" key="1">
    <citation type="submission" date="2020-08" db="EMBL/GenBank/DDBJ databases">
        <title>Genome sequencing of Purple Non-Sulfur Bacteria from various extreme environments.</title>
        <authorList>
            <person name="Mayer M."/>
        </authorList>
    </citation>
    <scope>NUCLEOTIDE SEQUENCE [LARGE SCALE GENOMIC DNA]</scope>
    <source>
        <strain evidence="4 5">JA131</strain>
    </source>
</reference>
<feature type="transmembrane region" description="Helical" evidence="2">
    <location>
        <begin position="7"/>
        <end position="30"/>
    </location>
</feature>
<evidence type="ECO:0000259" key="3">
    <source>
        <dbReference type="PROSITE" id="PS51782"/>
    </source>
</evidence>
<dbReference type="SUPFAM" id="SSF54106">
    <property type="entry name" value="LysM domain"/>
    <property type="match status" value="1"/>
</dbReference>
<evidence type="ECO:0000256" key="2">
    <source>
        <dbReference type="SAM" id="Phobius"/>
    </source>
</evidence>
<keyword evidence="2" id="KW-0812">Transmembrane</keyword>
<keyword evidence="5" id="KW-1185">Reference proteome</keyword>
<keyword evidence="2" id="KW-0472">Membrane</keyword>
<name>A0A7W6RBP9_9PROT</name>
<dbReference type="PANTHER" id="PTHR34700:SF4">
    <property type="entry name" value="PHAGE-LIKE ELEMENT PBSX PROTEIN XKDP"/>
    <property type="match status" value="1"/>
</dbReference>
<organism evidence="4 5">
    <name type="scientific">Roseospira visakhapatnamensis</name>
    <dbReference type="NCBI Taxonomy" id="390880"/>
    <lineage>
        <taxon>Bacteria</taxon>
        <taxon>Pseudomonadati</taxon>
        <taxon>Pseudomonadota</taxon>
        <taxon>Alphaproteobacteria</taxon>
        <taxon>Rhodospirillales</taxon>
        <taxon>Rhodospirillaceae</taxon>
        <taxon>Roseospira</taxon>
    </lineage>
</organism>
<dbReference type="Pfam" id="PF01476">
    <property type="entry name" value="LysM"/>
    <property type="match status" value="1"/>
</dbReference>
<evidence type="ECO:0000313" key="5">
    <source>
        <dbReference type="Proteomes" id="UP000554286"/>
    </source>
</evidence>
<feature type="region of interest" description="Disordered" evidence="1">
    <location>
        <begin position="74"/>
        <end position="112"/>
    </location>
</feature>
<dbReference type="RefSeq" id="WP_184043050.1">
    <property type="nucleotide sequence ID" value="NZ_JACIGK010000006.1"/>
</dbReference>
<dbReference type="InterPro" id="IPR036779">
    <property type="entry name" value="LysM_dom_sf"/>
</dbReference>